<evidence type="ECO:0000313" key="4">
    <source>
        <dbReference type="Proteomes" id="UP000252015"/>
    </source>
</evidence>
<dbReference type="InterPro" id="IPR047958">
    <property type="entry name" value="B-4DMT-like"/>
</dbReference>
<feature type="transmembrane region" description="Helical" evidence="2">
    <location>
        <begin position="110"/>
        <end position="131"/>
    </location>
</feature>
<dbReference type="NCBIfam" id="NF037996">
    <property type="entry name" value="B-4DMT"/>
    <property type="match status" value="1"/>
</dbReference>
<feature type="transmembrane region" description="Helical" evidence="2">
    <location>
        <begin position="33"/>
        <end position="54"/>
    </location>
</feature>
<feature type="transmembrane region" description="Helical" evidence="2">
    <location>
        <begin position="75"/>
        <end position="98"/>
    </location>
</feature>
<keyword evidence="2" id="KW-0812">Transmembrane</keyword>
<feature type="region of interest" description="Disordered" evidence="1">
    <location>
        <begin position="165"/>
        <end position="202"/>
    </location>
</feature>
<protein>
    <recommendedName>
        <fullName evidence="5">Transmembrane protein</fullName>
    </recommendedName>
</protein>
<keyword evidence="2" id="KW-1133">Transmembrane helix</keyword>
<dbReference type="STRING" id="29313.BHQ16_17190"/>
<dbReference type="RefSeq" id="WP_181786851.1">
    <property type="nucleotide sequence ID" value="NZ_UEGW01000001.1"/>
</dbReference>
<evidence type="ECO:0000313" key="3">
    <source>
        <dbReference type="EMBL" id="SRX95593.1"/>
    </source>
</evidence>
<keyword evidence="2" id="KW-0472">Membrane</keyword>
<keyword evidence="4" id="KW-1185">Reference proteome</keyword>
<dbReference type="AlphaFoldDB" id="A0A375Z351"/>
<dbReference type="EMBL" id="UEGW01000001">
    <property type="protein sequence ID" value="SRX95593.1"/>
    <property type="molecule type" value="Genomic_DNA"/>
</dbReference>
<feature type="compositionally biased region" description="Basic and acidic residues" evidence="1">
    <location>
        <begin position="187"/>
        <end position="202"/>
    </location>
</feature>
<accession>A0A375Z351</accession>
<name>A0A375Z351_MYCSH</name>
<feature type="compositionally biased region" description="Polar residues" evidence="1">
    <location>
        <begin position="172"/>
        <end position="184"/>
    </location>
</feature>
<gene>
    <name evidence="3" type="ORF">MSP7336_03862</name>
</gene>
<reference evidence="3 4" key="1">
    <citation type="submission" date="2018-05" db="EMBL/GenBank/DDBJ databases">
        <authorList>
            <consortium name="IHU Genomes"/>
        </authorList>
    </citation>
    <scope>NUCLEOTIDE SEQUENCE [LARGE SCALE GENOMIC DNA]</scope>
    <source>
        <strain evidence="3 4">P7336</strain>
    </source>
</reference>
<evidence type="ECO:0000256" key="1">
    <source>
        <dbReference type="SAM" id="MobiDB-lite"/>
    </source>
</evidence>
<sequence>MTNWMLRGLVFAGAMVVVRLFQGALINAFQTQAALISIVLLLLFIAAAMVWGNFDGRADAAANPDPDRRGDLAMVWLVAGLVAGILSGFVVWLITLFYKGIYAGGLINEVTTFASFTALVVFVSGIAGVTFGRWRIDRTGAYAPRSGRDEERVDTDVFAAVGGGNAAAQGVEQPTATQPAYSESPTEEIKLDEAQQPKPEEQ</sequence>
<proteinExistence type="predicted"/>
<evidence type="ECO:0000256" key="2">
    <source>
        <dbReference type="SAM" id="Phobius"/>
    </source>
</evidence>
<organism evidence="3 4">
    <name type="scientific">Mycobacterium shimoidei</name>
    <dbReference type="NCBI Taxonomy" id="29313"/>
    <lineage>
        <taxon>Bacteria</taxon>
        <taxon>Bacillati</taxon>
        <taxon>Actinomycetota</taxon>
        <taxon>Actinomycetes</taxon>
        <taxon>Mycobacteriales</taxon>
        <taxon>Mycobacteriaceae</taxon>
        <taxon>Mycobacterium</taxon>
    </lineage>
</organism>
<dbReference type="Proteomes" id="UP000252015">
    <property type="component" value="Unassembled WGS sequence"/>
</dbReference>
<evidence type="ECO:0008006" key="5">
    <source>
        <dbReference type="Google" id="ProtNLM"/>
    </source>
</evidence>